<comment type="caution">
    <text evidence="1">The sequence shown here is derived from an EMBL/GenBank/DDBJ whole genome shotgun (WGS) entry which is preliminary data.</text>
</comment>
<organism evidence="1 2">
    <name type="scientific">Phlebia brevispora</name>
    <dbReference type="NCBI Taxonomy" id="194682"/>
    <lineage>
        <taxon>Eukaryota</taxon>
        <taxon>Fungi</taxon>
        <taxon>Dikarya</taxon>
        <taxon>Basidiomycota</taxon>
        <taxon>Agaricomycotina</taxon>
        <taxon>Agaricomycetes</taxon>
        <taxon>Polyporales</taxon>
        <taxon>Meruliaceae</taxon>
        <taxon>Phlebia</taxon>
    </lineage>
</organism>
<keyword evidence="2" id="KW-1185">Reference proteome</keyword>
<name>A0ACC1S5J5_9APHY</name>
<protein>
    <submittedName>
        <fullName evidence="1">Uncharacterized protein</fullName>
    </submittedName>
</protein>
<accession>A0ACC1S5J5</accession>
<proteinExistence type="predicted"/>
<dbReference type="Proteomes" id="UP001148662">
    <property type="component" value="Unassembled WGS sequence"/>
</dbReference>
<evidence type="ECO:0000313" key="2">
    <source>
        <dbReference type="Proteomes" id="UP001148662"/>
    </source>
</evidence>
<dbReference type="EMBL" id="JANHOG010001726">
    <property type="protein sequence ID" value="KAJ3532524.1"/>
    <property type="molecule type" value="Genomic_DNA"/>
</dbReference>
<reference evidence="1" key="1">
    <citation type="submission" date="2022-07" db="EMBL/GenBank/DDBJ databases">
        <title>Genome Sequence of Phlebia brevispora.</title>
        <authorList>
            <person name="Buettner E."/>
        </authorList>
    </citation>
    <scope>NUCLEOTIDE SEQUENCE</scope>
    <source>
        <strain evidence="1">MPL23</strain>
    </source>
</reference>
<evidence type="ECO:0000313" key="1">
    <source>
        <dbReference type="EMBL" id="KAJ3532524.1"/>
    </source>
</evidence>
<gene>
    <name evidence="1" type="ORF">NM688_g7409</name>
</gene>
<sequence length="216" mass="23318">MQALPRLALLVGSSRHGGNGAGLAEWLSSLLERRLNTLRKAVEIVVVDPTKPPHPVGPVVDGSKVPAQIPDSSSYSSLVIRHWSEFVSSCSAFAIITPEYNAGYPGELKNSLDHLYREWSGKPVMLVTYGGGGGLRCSAALQTVLQGLKMHVVESPVGITLPKQFTGGPERVQPGHVYPEFLSPYEELINKAADTLKDKILVDVKSAEVKDVVRPN</sequence>